<dbReference type="AlphaFoldDB" id="A0A5B8VSN1"/>
<protein>
    <submittedName>
        <fullName evidence="2">Conjugative transposon protein TraM</fullName>
    </submittedName>
</protein>
<dbReference type="OrthoDB" id="1453786at2"/>
<proteinExistence type="predicted"/>
<dbReference type="InterPro" id="IPR055407">
    <property type="entry name" value="TraM_C"/>
</dbReference>
<evidence type="ECO:0000313" key="3">
    <source>
        <dbReference type="Proteomes" id="UP000321291"/>
    </source>
</evidence>
<dbReference type="KEGG" id="agi:FSB73_20880"/>
<reference evidence="2 3" key="1">
    <citation type="journal article" date="2017" name="Int. J. Syst. Evol. Microbiol.">
        <title>Arachidicoccus ginsenosidivorans sp. nov., with ginsenoside-converting activity isolated from ginseng cultivating soil.</title>
        <authorList>
            <person name="Siddiqi M.Z."/>
            <person name="Aslam Z."/>
            <person name="Im W.T."/>
        </authorList>
    </citation>
    <scope>NUCLEOTIDE SEQUENCE [LARGE SCALE GENOMIC DNA]</scope>
    <source>
        <strain evidence="2 3">Gsoil 809</strain>
    </source>
</reference>
<name>A0A5B8VSN1_9BACT</name>
<dbReference type="Pfam" id="PF12508">
    <property type="entry name" value="Transposon_TraM"/>
    <property type="match status" value="1"/>
</dbReference>
<dbReference type="RefSeq" id="WP_146786762.1">
    <property type="nucleotide sequence ID" value="NZ_CP042434.1"/>
</dbReference>
<organism evidence="2 3">
    <name type="scientific">Arachidicoccus ginsenosidivorans</name>
    <dbReference type="NCBI Taxonomy" id="496057"/>
    <lineage>
        <taxon>Bacteria</taxon>
        <taxon>Pseudomonadati</taxon>
        <taxon>Bacteroidota</taxon>
        <taxon>Chitinophagia</taxon>
        <taxon>Chitinophagales</taxon>
        <taxon>Chitinophagaceae</taxon>
        <taxon>Arachidicoccus</taxon>
    </lineage>
</organism>
<feature type="domain" description="Conjugative transposon TraM C-terminal" evidence="1">
    <location>
        <begin position="283"/>
        <end position="427"/>
    </location>
</feature>
<gene>
    <name evidence="2" type="primary">traM</name>
    <name evidence="2" type="ORF">FSB73_20880</name>
</gene>
<keyword evidence="3" id="KW-1185">Reference proteome</keyword>
<evidence type="ECO:0000259" key="1">
    <source>
        <dbReference type="Pfam" id="PF12508"/>
    </source>
</evidence>
<accession>A0A5B8VSN1</accession>
<sequence length="431" mass="46442">MEQKLAALQKIIASAGKSMGRSSWPPEQGSYPATYGLHPGAVATGAADNANKLIELNRLKTMIAASNDLGDSQQTNQINSMLDKVLAIQQGYPYGKNQAGGQKVVQAEVERNVAGSEEGAPLSKADLLVKGAGNNVERSQSGIIYHLTPDKTETKVPLLSIPNKDIYARSQLDKEEPIKKSEWVDKLDGQKQRMDCEMESPGLNTVQLADYKSNNNPTNNKIKEKLPAGSIKGAFYDIDGNGSNDNGGDESYDDPAYEDTYTTDNRNGIDKKAKHQKVTALTIPASVATNQTIVSGGTVKLRLDKDIHLNDMLIPKGSFVFGNCQVRGERLRVAINHIRYKKQLLPVNLTVFDLDGLEGIHIPGSINRDAAKQGVDRGLSSVELMSMDASVAAQAASAGVEAVKGLFSKKVRLIRVTVKAGYPILLVDGKG</sequence>
<dbReference type="EMBL" id="CP042434">
    <property type="protein sequence ID" value="QEC73756.1"/>
    <property type="molecule type" value="Genomic_DNA"/>
</dbReference>
<evidence type="ECO:0000313" key="2">
    <source>
        <dbReference type="EMBL" id="QEC73756.1"/>
    </source>
</evidence>
<dbReference type="Proteomes" id="UP000321291">
    <property type="component" value="Chromosome"/>
</dbReference>